<dbReference type="PANTHER" id="PTHR38459">
    <property type="entry name" value="PROPHAGE BACTOPRENOL-LINKED GLUCOSE TRANSLOCASE HOMOLOG"/>
    <property type="match status" value="1"/>
</dbReference>
<feature type="domain" description="GtrA/DPMS transmembrane" evidence="7">
    <location>
        <begin position="34"/>
        <end position="149"/>
    </location>
</feature>
<feature type="transmembrane region" description="Helical" evidence="6">
    <location>
        <begin position="32"/>
        <end position="53"/>
    </location>
</feature>
<feature type="transmembrane region" description="Helical" evidence="6">
    <location>
        <begin position="59"/>
        <end position="78"/>
    </location>
</feature>
<keyword evidence="4 6" id="KW-1133">Transmembrane helix</keyword>
<dbReference type="PANTHER" id="PTHR38459:SF1">
    <property type="entry name" value="PROPHAGE BACTOPRENOL-LINKED GLUCOSE TRANSLOCASE HOMOLOG"/>
    <property type="match status" value="1"/>
</dbReference>
<evidence type="ECO:0000256" key="5">
    <source>
        <dbReference type="ARBA" id="ARBA00023136"/>
    </source>
</evidence>
<dbReference type="InterPro" id="IPR007267">
    <property type="entry name" value="GtrA_DPMS_TM"/>
</dbReference>
<comment type="similarity">
    <text evidence="2">Belongs to the GtrA family.</text>
</comment>
<dbReference type="Pfam" id="PF04138">
    <property type="entry name" value="GtrA_DPMS_TM"/>
    <property type="match status" value="1"/>
</dbReference>
<evidence type="ECO:0000256" key="2">
    <source>
        <dbReference type="ARBA" id="ARBA00009399"/>
    </source>
</evidence>
<reference evidence="8" key="1">
    <citation type="submission" date="2020-05" db="EMBL/GenBank/DDBJ databases">
        <authorList>
            <person name="Chiriac C."/>
            <person name="Salcher M."/>
            <person name="Ghai R."/>
            <person name="Kavagutti S V."/>
        </authorList>
    </citation>
    <scope>NUCLEOTIDE SEQUENCE</scope>
</reference>
<evidence type="ECO:0000256" key="6">
    <source>
        <dbReference type="SAM" id="Phobius"/>
    </source>
</evidence>
<keyword evidence="5 6" id="KW-0472">Membrane</keyword>
<evidence type="ECO:0000313" key="8">
    <source>
        <dbReference type="EMBL" id="CAB4928343.1"/>
    </source>
</evidence>
<feature type="transmembrane region" description="Helical" evidence="6">
    <location>
        <begin position="130"/>
        <end position="147"/>
    </location>
</feature>
<name>A0A6J7IB58_9ZZZZ</name>
<comment type="subcellular location">
    <subcellularLocation>
        <location evidence="1">Membrane</location>
        <topology evidence="1">Multi-pass membrane protein</topology>
    </subcellularLocation>
</comment>
<evidence type="ECO:0000256" key="4">
    <source>
        <dbReference type="ARBA" id="ARBA00022989"/>
    </source>
</evidence>
<feature type="transmembrane region" description="Helical" evidence="6">
    <location>
        <begin position="99"/>
        <end position="118"/>
    </location>
</feature>
<sequence>MSTSEFELPAPAASLRARVAQAVRSRSAWAQLLRFGVVGATGAVVNLLVYAVAAGPLGWDYRLAALLGFAVAVTNNFALNRLWTFSGATGHAGFQAARFVAVSLAGLGVNLLVLHVLVDGLGTDELLGQALAIAAATPMSFVGNKLWSFAER</sequence>
<dbReference type="EMBL" id="CAFBMK010000146">
    <property type="protein sequence ID" value="CAB4928343.1"/>
    <property type="molecule type" value="Genomic_DNA"/>
</dbReference>
<gene>
    <name evidence="8" type="ORF">UFOPK3564_02232</name>
</gene>
<evidence type="ECO:0000256" key="3">
    <source>
        <dbReference type="ARBA" id="ARBA00022692"/>
    </source>
</evidence>
<keyword evidence="3 6" id="KW-0812">Transmembrane</keyword>
<accession>A0A6J7IB58</accession>
<evidence type="ECO:0000259" key="7">
    <source>
        <dbReference type="Pfam" id="PF04138"/>
    </source>
</evidence>
<proteinExistence type="inferred from homology"/>
<dbReference type="GO" id="GO:0005886">
    <property type="term" value="C:plasma membrane"/>
    <property type="evidence" value="ECO:0007669"/>
    <property type="project" value="TreeGrafter"/>
</dbReference>
<dbReference type="InterPro" id="IPR051401">
    <property type="entry name" value="GtrA_CellWall_Glycosyl"/>
</dbReference>
<organism evidence="8">
    <name type="scientific">freshwater metagenome</name>
    <dbReference type="NCBI Taxonomy" id="449393"/>
    <lineage>
        <taxon>unclassified sequences</taxon>
        <taxon>metagenomes</taxon>
        <taxon>ecological metagenomes</taxon>
    </lineage>
</organism>
<evidence type="ECO:0000256" key="1">
    <source>
        <dbReference type="ARBA" id="ARBA00004141"/>
    </source>
</evidence>
<protein>
    <submittedName>
        <fullName evidence="8">Unannotated protein</fullName>
    </submittedName>
</protein>
<dbReference type="GO" id="GO:0000271">
    <property type="term" value="P:polysaccharide biosynthetic process"/>
    <property type="evidence" value="ECO:0007669"/>
    <property type="project" value="InterPro"/>
</dbReference>
<dbReference type="AlphaFoldDB" id="A0A6J7IB58"/>